<reference evidence="3" key="1">
    <citation type="journal article" date="2019" name="Int. J. Syst. Evol. Microbiol.">
        <title>The Global Catalogue of Microorganisms (GCM) 10K type strain sequencing project: providing services to taxonomists for standard genome sequencing and annotation.</title>
        <authorList>
            <consortium name="The Broad Institute Genomics Platform"/>
            <consortium name="The Broad Institute Genome Sequencing Center for Infectious Disease"/>
            <person name="Wu L."/>
            <person name="Ma J."/>
        </authorList>
    </citation>
    <scope>NUCLEOTIDE SEQUENCE [LARGE SCALE GENOMIC DNA]</scope>
    <source>
        <strain evidence="3">CGMCC 1.15480</strain>
    </source>
</reference>
<dbReference type="PANTHER" id="PTHR30562">
    <property type="entry name" value="UVRC/OXIDOREDUCTASE"/>
    <property type="match status" value="1"/>
</dbReference>
<evidence type="ECO:0000259" key="1">
    <source>
        <dbReference type="PROSITE" id="PS50164"/>
    </source>
</evidence>
<comment type="caution">
    <text evidence="2">The sequence shown here is derived from an EMBL/GenBank/DDBJ whole genome shotgun (WGS) entry which is preliminary data.</text>
</comment>
<dbReference type="InterPro" id="IPR035901">
    <property type="entry name" value="GIY-YIG_endonuc_sf"/>
</dbReference>
<keyword evidence="3" id="KW-1185">Reference proteome</keyword>
<proteinExistence type="predicted"/>
<feature type="domain" description="GIY-YIG" evidence="1">
    <location>
        <begin position="33"/>
        <end position="142"/>
    </location>
</feature>
<accession>A0ABQ1PBF3</accession>
<protein>
    <recommendedName>
        <fullName evidence="1">GIY-YIG domain-containing protein</fullName>
    </recommendedName>
</protein>
<dbReference type="Pfam" id="PF20815">
    <property type="entry name" value="GIY_YIG_2"/>
    <property type="match status" value="1"/>
</dbReference>
<evidence type="ECO:0000313" key="2">
    <source>
        <dbReference type="EMBL" id="GGC92368.1"/>
    </source>
</evidence>
<dbReference type="InterPro" id="IPR050066">
    <property type="entry name" value="UvrABC_protein_C"/>
</dbReference>
<name>A0ABQ1PBF3_9MICC</name>
<gene>
    <name evidence="2" type="ORF">GCM10011512_19290</name>
</gene>
<dbReference type="InterPro" id="IPR049311">
    <property type="entry name" value="GIY_YIG_cat"/>
</dbReference>
<organism evidence="2 3">
    <name type="scientific">Tersicoccus solisilvae</name>
    <dbReference type="NCBI Taxonomy" id="1882339"/>
    <lineage>
        <taxon>Bacteria</taxon>
        <taxon>Bacillati</taxon>
        <taxon>Actinomycetota</taxon>
        <taxon>Actinomycetes</taxon>
        <taxon>Micrococcales</taxon>
        <taxon>Micrococcaceae</taxon>
        <taxon>Tersicoccus</taxon>
    </lineage>
</organism>
<dbReference type="Proteomes" id="UP000597761">
    <property type="component" value="Unassembled WGS sequence"/>
</dbReference>
<dbReference type="Gene3D" id="3.40.1440.10">
    <property type="entry name" value="GIY-YIG endonuclease"/>
    <property type="match status" value="1"/>
</dbReference>
<dbReference type="PANTHER" id="PTHR30562:SF1">
    <property type="entry name" value="UVRABC SYSTEM PROTEIN C"/>
    <property type="match status" value="1"/>
</dbReference>
<sequence length="143" mass="15690">MSESVEELSAEWRTLLTAPRRGHAELRRRDIPAVPGVYAWFVGGECVYVGRATSLRTRLSSHRSGSRDLSRSTLRASVAAQELGVPRGAARQRPSVMTAEQIAAVTAWFSAASVTWIECMTQVEAKALEDRLLGSQRPPLNLV</sequence>
<dbReference type="PROSITE" id="PS50164">
    <property type="entry name" value="GIY_YIG"/>
    <property type="match status" value="1"/>
</dbReference>
<evidence type="ECO:0000313" key="3">
    <source>
        <dbReference type="Proteomes" id="UP000597761"/>
    </source>
</evidence>
<dbReference type="EMBL" id="BMJI01000011">
    <property type="protein sequence ID" value="GGC92368.1"/>
    <property type="molecule type" value="Genomic_DNA"/>
</dbReference>
<dbReference type="InterPro" id="IPR000305">
    <property type="entry name" value="GIY-YIG_endonuc"/>
</dbReference>
<dbReference type="SUPFAM" id="SSF82771">
    <property type="entry name" value="GIY-YIG endonuclease"/>
    <property type="match status" value="1"/>
</dbReference>